<evidence type="ECO:0000313" key="1">
    <source>
        <dbReference type="EMBL" id="AST91278.1"/>
    </source>
</evidence>
<dbReference type="SUPFAM" id="SSF81301">
    <property type="entry name" value="Nucleotidyltransferase"/>
    <property type="match status" value="1"/>
</dbReference>
<dbReference type="KEGG" id="bcoh:BC6307_08305"/>
<keyword evidence="2" id="KW-1185">Reference proteome</keyword>
<evidence type="ECO:0000313" key="2">
    <source>
        <dbReference type="Proteomes" id="UP000215224"/>
    </source>
</evidence>
<dbReference type="InterPro" id="IPR043519">
    <property type="entry name" value="NT_sf"/>
</dbReference>
<name>A0A223KPL7_9BACI</name>
<protein>
    <recommendedName>
        <fullName evidence="3">Polymerase nucleotidyl transferase domain-containing protein</fullName>
    </recommendedName>
</protein>
<dbReference type="STRING" id="1314751.GCA_001591425_00625"/>
<reference evidence="1 2" key="1">
    <citation type="submission" date="2016-12" db="EMBL/GenBank/DDBJ databases">
        <title>The whole genome sequencing and assembly of Bacillus cohnii DSM 6307T strain.</title>
        <authorList>
            <person name="Lee Y.-J."/>
            <person name="Yi H."/>
            <person name="Bahn Y.-S."/>
            <person name="Kim J.F."/>
            <person name="Lee D.-W."/>
        </authorList>
    </citation>
    <scope>NUCLEOTIDE SEQUENCE [LARGE SCALE GENOMIC DNA]</scope>
    <source>
        <strain evidence="1 2">DSM 6307</strain>
    </source>
</reference>
<dbReference type="EMBL" id="CP018866">
    <property type="protein sequence ID" value="AST91278.1"/>
    <property type="molecule type" value="Genomic_DNA"/>
</dbReference>
<dbReference type="RefSeq" id="WP_066411940.1">
    <property type="nucleotide sequence ID" value="NZ_CP018866.1"/>
</dbReference>
<gene>
    <name evidence="1" type="ORF">BC6307_08305</name>
</gene>
<dbReference type="Proteomes" id="UP000215224">
    <property type="component" value="Chromosome"/>
</dbReference>
<evidence type="ECO:0008006" key="3">
    <source>
        <dbReference type="Google" id="ProtNLM"/>
    </source>
</evidence>
<dbReference type="Pfam" id="PF04439">
    <property type="entry name" value="Adenyl_transf"/>
    <property type="match status" value="1"/>
</dbReference>
<accession>A0A223KPL7</accession>
<dbReference type="AlphaFoldDB" id="A0A223KPL7"/>
<dbReference type="Gene3D" id="3.30.460.10">
    <property type="entry name" value="Beta Polymerase, domain 2"/>
    <property type="match status" value="1"/>
</dbReference>
<dbReference type="InterPro" id="IPR007530">
    <property type="entry name" value="Aminoglycoside_adenylylTfrase"/>
</dbReference>
<organism evidence="1 2">
    <name type="scientific">Sutcliffiella cohnii</name>
    <dbReference type="NCBI Taxonomy" id="33932"/>
    <lineage>
        <taxon>Bacteria</taxon>
        <taxon>Bacillati</taxon>
        <taxon>Bacillota</taxon>
        <taxon>Bacilli</taxon>
        <taxon>Bacillales</taxon>
        <taxon>Bacillaceae</taxon>
        <taxon>Sutcliffiella</taxon>
    </lineage>
</organism>
<proteinExistence type="predicted"/>
<sequence length="259" mass="30360">MYSVEERELYFQKLVKQLEESDLVEGVVQLGSGVKGYRDEFSDIDLMVCTVEEVEQLKDYVLQCLGEFNVAYMKAKRHSEQVYIIIAILENGLEFNISTLPTAYLNVRSPLWKVLVDKTGIVLKNMNFEHERFSNRQVKYYVTPDIAFEFVYFMRRLNIELKRNNLIYAMKIIEMLQGFILEVQALNENKKLHQFKAYDTLDPSFIRKYLLTYPNETNSENIQESAKKLKALFLEVIEKSDFARPDEKLMCLLEGGVAR</sequence>